<evidence type="ECO:0000256" key="1">
    <source>
        <dbReference type="ARBA" id="ARBA00022729"/>
    </source>
</evidence>
<dbReference type="Gene3D" id="3.40.190.170">
    <property type="entry name" value="Bacterial extracellular solute-binding protein, family 7"/>
    <property type="match status" value="1"/>
</dbReference>
<protein>
    <recommendedName>
        <fullName evidence="3">ABC transporter substrate-binding protein</fullName>
    </recommendedName>
</protein>
<dbReference type="AlphaFoldDB" id="A0A381XQ32"/>
<reference evidence="2" key="1">
    <citation type="submission" date="2018-05" db="EMBL/GenBank/DDBJ databases">
        <authorList>
            <person name="Lanie J.A."/>
            <person name="Ng W.-L."/>
            <person name="Kazmierczak K.M."/>
            <person name="Andrzejewski T.M."/>
            <person name="Davidsen T.M."/>
            <person name="Wayne K.J."/>
            <person name="Tettelin H."/>
            <person name="Glass J.I."/>
            <person name="Rusch D."/>
            <person name="Podicherti R."/>
            <person name="Tsui H.-C.T."/>
            <person name="Winkler M.E."/>
        </authorList>
    </citation>
    <scope>NUCLEOTIDE SEQUENCE</scope>
</reference>
<evidence type="ECO:0000313" key="2">
    <source>
        <dbReference type="EMBL" id="SVA66869.1"/>
    </source>
</evidence>
<dbReference type="PANTHER" id="PTHR33376">
    <property type="match status" value="1"/>
</dbReference>
<dbReference type="InterPro" id="IPR038404">
    <property type="entry name" value="TRAP_DctP_sf"/>
</dbReference>
<dbReference type="GO" id="GO:0055085">
    <property type="term" value="P:transmembrane transport"/>
    <property type="evidence" value="ECO:0007669"/>
    <property type="project" value="InterPro"/>
</dbReference>
<dbReference type="PANTHER" id="PTHR33376:SF5">
    <property type="entry name" value="EXTRACYTOPLASMIC SOLUTE RECEPTOR PROTEIN"/>
    <property type="match status" value="1"/>
</dbReference>
<proteinExistence type="predicted"/>
<evidence type="ECO:0008006" key="3">
    <source>
        <dbReference type="Google" id="ProtNLM"/>
    </source>
</evidence>
<dbReference type="Pfam" id="PF03480">
    <property type="entry name" value="DctP"/>
    <property type="match status" value="1"/>
</dbReference>
<dbReference type="EMBL" id="UINC01015975">
    <property type="protein sequence ID" value="SVA66869.1"/>
    <property type="molecule type" value="Genomic_DNA"/>
</dbReference>
<name>A0A381XQ32_9ZZZZ</name>
<dbReference type="InterPro" id="IPR018389">
    <property type="entry name" value="DctP_fam"/>
</dbReference>
<gene>
    <name evidence="2" type="ORF">METZ01_LOCUS119723</name>
</gene>
<feature type="non-terminal residue" evidence="2">
    <location>
        <position position="132"/>
    </location>
</feature>
<keyword evidence="1" id="KW-0732">Signal</keyword>
<sequence length="132" mass="14533">MKKNKTKKFGRREFLVTGGSSLLLSGLINKPALSKNIRRLVMASTWPKNFPGLGTSPERIARHMKIATEGEIEIKVYAAGELVPALEAFDAATSGVADLYNGAEYYWQGKNIGFNFFTSVPFGMTANELNAW</sequence>
<organism evidence="2">
    <name type="scientific">marine metagenome</name>
    <dbReference type="NCBI Taxonomy" id="408172"/>
    <lineage>
        <taxon>unclassified sequences</taxon>
        <taxon>metagenomes</taxon>
        <taxon>ecological metagenomes</taxon>
    </lineage>
</organism>
<accession>A0A381XQ32</accession>